<dbReference type="STRING" id="141349.BN1232_01810"/>
<dbReference type="AlphaFoldDB" id="A0A0E4GZL6"/>
<dbReference type="RefSeq" id="WP_090601039.1">
    <property type="nucleotide sequence ID" value="NZ_CTEE01000001.1"/>
</dbReference>
<accession>A0A0E4GZL6</accession>
<organism evidence="1 2">
    <name type="scientific">Mycobacterium lentiflavum</name>
    <dbReference type="NCBI Taxonomy" id="141349"/>
    <lineage>
        <taxon>Bacteria</taxon>
        <taxon>Bacillati</taxon>
        <taxon>Actinomycetota</taxon>
        <taxon>Actinomycetes</taxon>
        <taxon>Mycobacteriales</taxon>
        <taxon>Mycobacteriaceae</taxon>
        <taxon>Mycobacterium</taxon>
        <taxon>Mycobacterium simiae complex</taxon>
    </lineage>
</organism>
<dbReference type="OrthoDB" id="4718650at2"/>
<evidence type="ECO:0000313" key="2">
    <source>
        <dbReference type="Proteomes" id="UP000199251"/>
    </source>
</evidence>
<evidence type="ECO:0000313" key="1">
    <source>
        <dbReference type="EMBL" id="CQD09897.1"/>
    </source>
</evidence>
<dbReference type="Proteomes" id="UP000199251">
    <property type="component" value="Unassembled WGS sequence"/>
</dbReference>
<reference evidence="1 2" key="1">
    <citation type="submission" date="2015-03" db="EMBL/GenBank/DDBJ databases">
        <authorList>
            <person name="Urmite Genomes"/>
        </authorList>
    </citation>
    <scope>NUCLEOTIDE SEQUENCE [LARGE SCALE GENOMIC DNA]</scope>
    <source>
        <strain evidence="1 2">CSUR P1491</strain>
    </source>
</reference>
<proteinExistence type="predicted"/>
<name>A0A0E4GZL6_MYCLN</name>
<dbReference type="EMBL" id="CTEE01000001">
    <property type="protein sequence ID" value="CQD09897.1"/>
    <property type="molecule type" value="Genomic_DNA"/>
</dbReference>
<gene>
    <name evidence="1" type="ORF">BN1232_01810</name>
</gene>
<protein>
    <submittedName>
        <fullName evidence="1">Uncharacterized protein</fullName>
    </submittedName>
</protein>
<sequence>MNRVDSENSVGAADFRRALALIQHGERGDEAAMRVVVDDEVIPADRLAQLIRATVSIFWQLVAQLCEPNEIAEIGQTLTQASALDEVDLDRDNRLVARMAMAQHGGEPGAEDEVLWDAAATPDGLVRLALTAAGVVSAMLPQLRTDVGRQLLNNLAMQALREENG</sequence>